<proteinExistence type="predicted"/>
<dbReference type="EMBL" id="JAYKXP010000054">
    <property type="protein sequence ID" value="KAK7035238.1"/>
    <property type="molecule type" value="Genomic_DNA"/>
</dbReference>
<keyword evidence="2" id="KW-1185">Reference proteome</keyword>
<dbReference type="AlphaFoldDB" id="A0AAW0CA88"/>
<accession>A0AAW0CA88</accession>
<dbReference type="Proteomes" id="UP001383192">
    <property type="component" value="Unassembled WGS sequence"/>
</dbReference>
<sequence length="199" mass="22683">MTGWLKDLKDNLARDPIRIAVENKDFASKDRVEFLANQVLAVGWENLLDDIHTSSKLNLLKSRHPRLRLNNGKAFKVPEIQNYLLVPIDRHRKALTKLMTSTHNLAVEVFRWKQRKDGSPINREERLCRFCHECVEDEVHAVWDSENGVAAINLAADSSGLCIAFARLVYGVLETFDSVPVYIPDQAELHSREILPSNA</sequence>
<gene>
    <name evidence="1" type="ORF">VNI00_012005</name>
</gene>
<evidence type="ECO:0000313" key="1">
    <source>
        <dbReference type="EMBL" id="KAK7035238.1"/>
    </source>
</evidence>
<comment type="caution">
    <text evidence="1">The sequence shown here is derived from an EMBL/GenBank/DDBJ whole genome shotgun (WGS) entry which is preliminary data.</text>
</comment>
<reference evidence="1 2" key="1">
    <citation type="submission" date="2024-01" db="EMBL/GenBank/DDBJ databases">
        <title>A draft genome for a cacao thread blight-causing isolate of Paramarasmius palmivorus.</title>
        <authorList>
            <person name="Baruah I.K."/>
            <person name="Bukari Y."/>
            <person name="Amoako-Attah I."/>
            <person name="Meinhardt L.W."/>
            <person name="Bailey B.A."/>
            <person name="Cohen S.P."/>
        </authorList>
    </citation>
    <scope>NUCLEOTIDE SEQUENCE [LARGE SCALE GENOMIC DNA]</scope>
    <source>
        <strain evidence="1 2">GH-12</strain>
    </source>
</reference>
<organism evidence="1 2">
    <name type="scientific">Paramarasmius palmivorus</name>
    <dbReference type="NCBI Taxonomy" id="297713"/>
    <lineage>
        <taxon>Eukaryota</taxon>
        <taxon>Fungi</taxon>
        <taxon>Dikarya</taxon>
        <taxon>Basidiomycota</taxon>
        <taxon>Agaricomycotina</taxon>
        <taxon>Agaricomycetes</taxon>
        <taxon>Agaricomycetidae</taxon>
        <taxon>Agaricales</taxon>
        <taxon>Marasmiineae</taxon>
        <taxon>Marasmiaceae</taxon>
        <taxon>Paramarasmius</taxon>
    </lineage>
</organism>
<protein>
    <submittedName>
        <fullName evidence="1">Uncharacterized protein</fullName>
    </submittedName>
</protein>
<name>A0AAW0CA88_9AGAR</name>
<evidence type="ECO:0000313" key="2">
    <source>
        <dbReference type="Proteomes" id="UP001383192"/>
    </source>
</evidence>